<dbReference type="EMBL" id="JAUPFM010000001">
    <property type="protein sequence ID" value="KAK2862623.1"/>
    <property type="molecule type" value="Genomic_DNA"/>
</dbReference>
<comment type="caution">
    <text evidence="1">The sequence shown here is derived from an EMBL/GenBank/DDBJ whole genome shotgun (WGS) entry which is preliminary data.</text>
</comment>
<protein>
    <submittedName>
        <fullName evidence="1">Uncharacterized protein</fullName>
    </submittedName>
</protein>
<sequence length="87" mass="10052">MDWTLSSHSLLHTLTGRPYGSPESQRGLICLQLVHFQGWMTSKSLLLTRQTSSPLSLQCVTDIWCLTTAEPKFTSQTWMEFYRLKLM</sequence>
<proteinExistence type="predicted"/>
<gene>
    <name evidence="1" type="ORF">Q5P01_002156</name>
</gene>
<accession>A0AA88T5W9</accession>
<dbReference type="Proteomes" id="UP001187415">
    <property type="component" value="Unassembled WGS sequence"/>
</dbReference>
<evidence type="ECO:0000313" key="1">
    <source>
        <dbReference type="EMBL" id="KAK2862623.1"/>
    </source>
</evidence>
<organism evidence="1 2">
    <name type="scientific">Channa striata</name>
    <name type="common">Snakehead murrel</name>
    <name type="synonym">Ophicephalus striatus</name>
    <dbReference type="NCBI Taxonomy" id="64152"/>
    <lineage>
        <taxon>Eukaryota</taxon>
        <taxon>Metazoa</taxon>
        <taxon>Chordata</taxon>
        <taxon>Craniata</taxon>
        <taxon>Vertebrata</taxon>
        <taxon>Euteleostomi</taxon>
        <taxon>Actinopterygii</taxon>
        <taxon>Neopterygii</taxon>
        <taxon>Teleostei</taxon>
        <taxon>Neoteleostei</taxon>
        <taxon>Acanthomorphata</taxon>
        <taxon>Anabantaria</taxon>
        <taxon>Anabantiformes</taxon>
        <taxon>Channoidei</taxon>
        <taxon>Channidae</taxon>
        <taxon>Channa</taxon>
    </lineage>
</organism>
<evidence type="ECO:0000313" key="2">
    <source>
        <dbReference type="Proteomes" id="UP001187415"/>
    </source>
</evidence>
<keyword evidence="2" id="KW-1185">Reference proteome</keyword>
<dbReference type="AlphaFoldDB" id="A0AA88T5W9"/>
<name>A0AA88T5W9_CHASR</name>
<reference evidence="1" key="1">
    <citation type="submission" date="2023-07" db="EMBL/GenBank/DDBJ databases">
        <title>Chromosome-level Genome Assembly of Striped Snakehead (Channa striata).</title>
        <authorList>
            <person name="Liu H."/>
        </authorList>
    </citation>
    <scope>NUCLEOTIDE SEQUENCE</scope>
    <source>
        <strain evidence="1">Gz</strain>
        <tissue evidence="1">Muscle</tissue>
    </source>
</reference>